<evidence type="ECO:0000256" key="2">
    <source>
        <dbReference type="SAM" id="MobiDB-lite"/>
    </source>
</evidence>
<reference evidence="4" key="1">
    <citation type="journal article" date="2016" name="PLoS ONE">
        <title>A Deep Insight into the Sialome of Male and Female Aedes aegypti Mosquitoes.</title>
        <authorList>
            <person name="Ribeiro J.M."/>
            <person name="Martin-Martin I."/>
            <person name="Arca B."/>
            <person name="Calvo E."/>
        </authorList>
    </citation>
    <scope>NUCLEOTIDE SEQUENCE</scope>
    <source>
        <strain evidence="4">Liverpool</strain>
        <tissue evidence="4">Salivary glands</tissue>
    </source>
</reference>
<sequence length="368" mass="41704">DEKIVCFVCGESEENPEKTIECVQCAKSVHFRCKNLRGNAILKAKKRPFYCSVECADMFARSAREQNGYDQIIDEIKLLAQSVRESKQESTHLRLAFEQSAYKIDTLVKTTKAIEESQDFLSKQFDVLQKDFDGFKKQLSGLEMENERMRAELGSWRTEQATVTSRLDQLEMEVDKVNRGMISRNAVILGVPIVDHENPKALVIKLGSLVGYALNESNVVNARRLLDKNRVNRSAPILVSFCSATTKEKLFEMKRAYGPLELSKLSDSFRGSTHRVVIRDELTSFGRTLYQQAKELQSSMGFKYVWPGRNGKILIKRQDGGKIEEIGCKKQIEDLKKTSAKRSLNSSSNLSLTSLSPVQEPASKRIQM</sequence>
<protein>
    <submittedName>
        <fullName evidence="4">Putative crack-3 cq</fullName>
    </submittedName>
</protein>
<organism evidence="4">
    <name type="scientific">Aedes aegypti</name>
    <name type="common">Yellowfever mosquito</name>
    <name type="synonym">Culex aegypti</name>
    <dbReference type="NCBI Taxonomy" id="7159"/>
    <lineage>
        <taxon>Eukaryota</taxon>
        <taxon>Metazoa</taxon>
        <taxon>Ecdysozoa</taxon>
        <taxon>Arthropoda</taxon>
        <taxon>Hexapoda</taxon>
        <taxon>Insecta</taxon>
        <taxon>Pterygota</taxon>
        <taxon>Neoptera</taxon>
        <taxon>Endopterygota</taxon>
        <taxon>Diptera</taxon>
        <taxon>Nematocera</taxon>
        <taxon>Culicoidea</taxon>
        <taxon>Culicidae</taxon>
        <taxon>Culicinae</taxon>
        <taxon>Aedini</taxon>
        <taxon>Aedes</taxon>
        <taxon>Stegomyia</taxon>
    </lineage>
</organism>
<evidence type="ECO:0000313" key="4">
    <source>
        <dbReference type="EMBL" id="JAN95699.1"/>
    </source>
</evidence>
<dbReference type="CDD" id="cd15489">
    <property type="entry name" value="PHD_SF"/>
    <property type="match status" value="1"/>
</dbReference>
<accession>A0A0P6IVA8</accession>
<dbReference type="AlphaFoldDB" id="A0A0P6IVA8"/>
<evidence type="ECO:0000256" key="1">
    <source>
        <dbReference type="SAM" id="Coils"/>
    </source>
</evidence>
<dbReference type="EMBL" id="GDUN01000220">
    <property type="protein sequence ID" value="JAN95699.1"/>
    <property type="molecule type" value="mRNA"/>
</dbReference>
<dbReference type="InterPro" id="IPR057251">
    <property type="entry name" value="FP_C"/>
</dbReference>
<keyword evidence="1" id="KW-0175">Coiled coil</keyword>
<dbReference type="SUPFAM" id="SSF57997">
    <property type="entry name" value="Tropomyosin"/>
    <property type="match status" value="1"/>
</dbReference>
<name>A0A0P6IVA8_AEDAE</name>
<feature type="compositionally biased region" description="Low complexity" evidence="2">
    <location>
        <begin position="343"/>
        <end position="356"/>
    </location>
</feature>
<feature type="domain" description="FP protein C-terminal" evidence="3">
    <location>
        <begin position="283"/>
        <end position="336"/>
    </location>
</feature>
<dbReference type="InterPro" id="IPR011011">
    <property type="entry name" value="Znf_FYVE_PHD"/>
</dbReference>
<feature type="non-terminal residue" evidence="4">
    <location>
        <position position="1"/>
    </location>
</feature>
<proteinExistence type="evidence at transcript level"/>
<dbReference type="InterPro" id="IPR013083">
    <property type="entry name" value="Znf_RING/FYVE/PHD"/>
</dbReference>
<feature type="coiled-coil region" evidence="1">
    <location>
        <begin position="132"/>
        <end position="159"/>
    </location>
</feature>
<evidence type="ECO:0000259" key="3">
    <source>
        <dbReference type="Pfam" id="PF25298"/>
    </source>
</evidence>
<dbReference type="Pfam" id="PF25298">
    <property type="entry name" value="Baculo_FP_2nd"/>
    <property type="match status" value="1"/>
</dbReference>
<feature type="region of interest" description="Disordered" evidence="2">
    <location>
        <begin position="338"/>
        <end position="368"/>
    </location>
</feature>
<dbReference type="Gene3D" id="3.30.40.10">
    <property type="entry name" value="Zinc/RING finger domain, C3HC4 (zinc finger)"/>
    <property type="match status" value="1"/>
</dbReference>
<dbReference type="SUPFAM" id="SSF57903">
    <property type="entry name" value="FYVE/PHD zinc finger"/>
    <property type="match status" value="1"/>
</dbReference>